<comment type="catalytic activity">
    <reaction evidence="6">
        <text>5-diphospho-1D-myo-inositol 1,2,3,4,6-pentakisphosphate + H2O = 1D-myo-inositol hexakisphosphate + phosphate + H(+)</text>
        <dbReference type="Rhea" id="RHEA:22384"/>
        <dbReference type="ChEBI" id="CHEBI:15377"/>
        <dbReference type="ChEBI" id="CHEBI:15378"/>
        <dbReference type="ChEBI" id="CHEBI:43474"/>
        <dbReference type="ChEBI" id="CHEBI:58130"/>
        <dbReference type="ChEBI" id="CHEBI:58628"/>
        <dbReference type="EC" id="3.6.1.52"/>
    </reaction>
    <physiologicalReaction direction="left-to-right" evidence="6">
        <dbReference type="Rhea" id="RHEA:22385"/>
    </physiologicalReaction>
</comment>
<dbReference type="GO" id="GO:0016791">
    <property type="term" value="F:phosphatase activity"/>
    <property type="evidence" value="ECO:0007669"/>
    <property type="project" value="TreeGrafter"/>
</dbReference>
<reference evidence="11 12" key="1">
    <citation type="journal article" date="2013" name="PLoS Genet.">
        <title>The genome and development-dependent transcriptomes of Pyronema confluens: a window into fungal evolution.</title>
        <authorList>
            <person name="Traeger S."/>
            <person name="Altegoer F."/>
            <person name="Freitag M."/>
            <person name="Gabaldon T."/>
            <person name="Kempken F."/>
            <person name="Kumar A."/>
            <person name="Marcet-Houben M."/>
            <person name="Poggeler S."/>
            <person name="Stajich J.E."/>
            <person name="Nowrousian M."/>
        </authorList>
    </citation>
    <scope>NUCLEOTIDE SEQUENCE [LARGE SCALE GENOMIC DNA]</scope>
    <source>
        <strain evidence="12">CBS 100304</strain>
        <tissue evidence="11">Vegetative mycelium</tissue>
    </source>
</reference>
<dbReference type="Gene3D" id="3.90.190.10">
    <property type="entry name" value="Protein tyrosine phosphatase superfamily"/>
    <property type="match status" value="1"/>
</dbReference>
<evidence type="ECO:0000259" key="10">
    <source>
        <dbReference type="PROSITE" id="PS50056"/>
    </source>
</evidence>
<evidence type="ECO:0000313" key="12">
    <source>
        <dbReference type="Proteomes" id="UP000018144"/>
    </source>
</evidence>
<comment type="catalytic activity">
    <reaction evidence="7">
        <text>1,5-bis(diphospho)-1D-myo-inositol 2,3,4,6-tetrakisphosphate + H2O = 1-diphospho-1D-myo-inositol 2,3,4,5,6-pentakisphosphate + phosphate + 2 H(+)</text>
        <dbReference type="Rhea" id="RHEA:79699"/>
        <dbReference type="ChEBI" id="CHEBI:15377"/>
        <dbReference type="ChEBI" id="CHEBI:15378"/>
        <dbReference type="ChEBI" id="CHEBI:43474"/>
        <dbReference type="ChEBI" id="CHEBI:74946"/>
        <dbReference type="ChEBI" id="CHEBI:77983"/>
        <dbReference type="EC" id="3.6.1.52"/>
    </reaction>
    <physiologicalReaction direction="left-to-right" evidence="7">
        <dbReference type="Rhea" id="RHEA:79700"/>
    </physiologicalReaction>
</comment>
<comment type="subcellular location">
    <subcellularLocation>
        <location evidence="1">Cytoplasm</location>
    </subcellularLocation>
</comment>
<sequence>MSRIPPNFLAPRTTSTGSQSLIESPTKQQYNELNNKATMTISAPENNTDSENTTQRSGRALSSSTMENIQLPDNFGTVHGYGQVYRSSFPKPENFEALKRLGLKTVLTLVSDPYPEENRQFLQDNGITHIQIGMPGNKETQVTPVSDETISEALDVILDCKNHPILIHCNKGKHRTGTVVGCLRRILGWTVLDSVDEYRHYAGLKVRPHDMMKIRSFIGKPFYEFALPPQYTHHWYPHPSTVAEEVLDEDEEHVVRHHWTHATAWTPTSPGPATVKAK</sequence>
<feature type="region of interest" description="Disordered" evidence="8">
    <location>
        <begin position="1"/>
        <end position="22"/>
    </location>
</feature>
<dbReference type="EMBL" id="HF936006">
    <property type="protein sequence ID" value="CCX33068.1"/>
    <property type="molecule type" value="Genomic_DNA"/>
</dbReference>
<name>U4LMA0_PYROM</name>
<keyword evidence="3" id="KW-0963">Cytoplasm</keyword>
<feature type="domain" description="Tyrosine specific protein phosphatases" evidence="10">
    <location>
        <begin position="148"/>
        <end position="213"/>
    </location>
</feature>
<feature type="region of interest" description="Disordered" evidence="8">
    <location>
        <begin position="41"/>
        <end position="64"/>
    </location>
</feature>
<accession>U4LMA0</accession>
<dbReference type="GO" id="GO:0052840">
    <property type="term" value="F:inositol diphosphate tetrakisphosphate diphosphatase activity"/>
    <property type="evidence" value="ECO:0007669"/>
    <property type="project" value="TreeGrafter"/>
</dbReference>
<dbReference type="Proteomes" id="UP000018144">
    <property type="component" value="Unassembled WGS sequence"/>
</dbReference>
<dbReference type="PANTHER" id="PTHR31126:SF48">
    <property type="entry name" value="INOSITOL PHOSPHATASE SIW14"/>
    <property type="match status" value="1"/>
</dbReference>
<evidence type="ECO:0000256" key="6">
    <source>
        <dbReference type="ARBA" id="ARBA00047342"/>
    </source>
</evidence>
<dbReference type="EC" id="3.6.1.52" evidence="2"/>
<dbReference type="Pfam" id="PF03162">
    <property type="entry name" value="Y_phosphatase2"/>
    <property type="match status" value="1"/>
</dbReference>
<evidence type="ECO:0000256" key="3">
    <source>
        <dbReference type="ARBA" id="ARBA00022490"/>
    </source>
</evidence>
<feature type="domain" description="Tyrosine-protein phosphatase" evidence="9">
    <location>
        <begin position="74"/>
        <end position="226"/>
    </location>
</feature>
<dbReference type="PROSITE" id="PS50056">
    <property type="entry name" value="TYR_PHOSPHATASE_2"/>
    <property type="match status" value="1"/>
</dbReference>
<evidence type="ECO:0000256" key="8">
    <source>
        <dbReference type="SAM" id="MobiDB-lite"/>
    </source>
</evidence>
<dbReference type="STRING" id="1076935.U4LMA0"/>
<evidence type="ECO:0000256" key="2">
    <source>
        <dbReference type="ARBA" id="ARBA00012527"/>
    </source>
</evidence>
<comment type="similarity">
    <text evidence="5">Belongs to the protein-tyrosine phosphatase family. Atypical dual-specificity phosphatase Siw14-like subfamily.</text>
</comment>
<dbReference type="PROSITE" id="PS50054">
    <property type="entry name" value="TYR_PHOSPHATASE_DUAL"/>
    <property type="match status" value="1"/>
</dbReference>
<dbReference type="InterPro" id="IPR000387">
    <property type="entry name" value="Tyr_Pase_dom"/>
</dbReference>
<dbReference type="GO" id="GO:0005737">
    <property type="term" value="C:cytoplasm"/>
    <property type="evidence" value="ECO:0007669"/>
    <property type="project" value="UniProtKB-SubCell"/>
</dbReference>
<dbReference type="PROSITE" id="PS00383">
    <property type="entry name" value="TYR_PHOSPHATASE_1"/>
    <property type="match status" value="1"/>
</dbReference>
<dbReference type="eggNOG" id="KOG1572">
    <property type="taxonomic scope" value="Eukaryota"/>
</dbReference>
<dbReference type="InterPro" id="IPR029021">
    <property type="entry name" value="Prot-tyrosine_phosphatase-like"/>
</dbReference>
<dbReference type="PANTHER" id="PTHR31126">
    <property type="entry name" value="TYROSINE-PROTEIN PHOSPHATASE"/>
    <property type="match status" value="1"/>
</dbReference>
<keyword evidence="4" id="KW-0378">Hydrolase</keyword>
<evidence type="ECO:0000256" key="4">
    <source>
        <dbReference type="ARBA" id="ARBA00022801"/>
    </source>
</evidence>
<organism evidence="11 12">
    <name type="scientific">Pyronema omphalodes (strain CBS 100304)</name>
    <name type="common">Pyronema confluens</name>
    <dbReference type="NCBI Taxonomy" id="1076935"/>
    <lineage>
        <taxon>Eukaryota</taxon>
        <taxon>Fungi</taxon>
        <taxon>Dikarya</taxon>
        <taxon>Ascomycota</taxon>
        <taxon>Pezizomycotina</taxon>
        <taxon>Pezizomycetes</taxon>
        <taxon>Pezizales</taxon>
        <taxon>Pyronemataceae</taxon>
        <taxon>Pyronema</taxon>
    </lineage>
</organism>
<gene>
    <name evidence="11" type="ORF">PCON_14099</name>
</gene>
<dbReference type="SUPFAM" id="SSF52799">
    <property type="entry name" value="(Phosphotyrosine protein) phosphatases II"/>
    <property type="match status" value="1"/>
</dbReference>
<proteinExistence type="inferred from homology"/>
<dbReference type="AlphaFoldDB" id="U4LMA0"/>
<dbReference type="InterPro" id="IPR020422">
    <property type="entry name" value="TYR_PHOSPHATASE_DUAL_dom"/>
</dbReference>
<evidence type="ECO:0000256" key="1">
    <source>
        <dbReference type="ARBA" id="ARBA00004496"/>
    </source>
</evidence>
<evidence type="ECO:0000313" key="11">
    <source>
        <dbReference type="EMBL" id="CCX33068.1"/>
    </source>
</evidence>
<dbReference type="InterPro" id="IPR016130">
    <property type="entry name" value="Tyr_Pase_AS"/>
</dbReference>
<protein>
    <recommendedName>
        <fullName evidence="2">diphosphoinositol-polyphosphate diphosphatase</fullName>
        <ecNumber evidence="2">3.6.1.52</ecNumber>
    </recommendedName>
</protein>
<dbReference type="InterPro" id="IPR004861">
    <property type="entry name" value="Siw14-like"/>
</dbReference>
<evidence type="ECO:0000256" key="7">
    <source>
        <dbReference type="ARBA" id="ARBA00047927"/>
    </source>
</evidence>
<dbReference type="FunFam" id="3.90.190.10:FF:000035">
    <property type="entry name" value="Tyrosine phosphatase, putative"/>
    <property type="match status" value="1"/>
</dbReference>
<evidence type="ECO:0000256" key="5">
    <source>
        <dbReference type="ARBA" id="ARBA00044949"/>
    </source>
</evidence>
<dbReference type="OrthoDB" id="6375174at2759"/>
<feature type="compositionally biased region" description="Polar residues" evidence="8">
    <location>
        <begin position="12"/>
        <end position="22"/>
    </location>
</feature>
<keyword evidence="12" id="KW-1185">Reference proteome</keyword>
<evidence type="ECO:0000259" key="9">
    <source>
        <dbReference type="PROSITE" id="PS50054"/>
    </source>
</evidence>